<dbReference type="AlphaFoldDB" id="X1E9A7"/>
<name>X1E9A7_9ZZZZ</name>
<reference evidence="2" key="1">
    <citation type="journal article" date="2014" name="Front. Microbiol.">
        <title>High frequency of phylogenetically diverse reductive dehalogenase-homologous genes in deep subseafloor sedimentary metagenomes.</title>
        <authorList>
            <person name="Kawai M."/>
            <person name="Futagami T."/>
            <person name="Toyoda A."/>
            <person name="Takaki Y."/>
            <person name="Nishi S."/>
            <person name="Hori S."/>
            <person name="Arai W."/>
            <person name="Tsubouchi T."/>
            <person name="Morono Y."/>
            <person name="Uchiyama I."/>
            <person name="Ito T."/>
            <person name="Fujiyama A."/>
            <person name="Inagaki F."/>
            <person name="Takami H."/>
        </authorList>
    </citation>
    <scope>NUCLEOTIDE SEQUENCE</scope>
    <source>
        <strain evidence="2">Expedition CK06-06</strain>
    </source>
</reference>
<evidence type="ECO:0000313" key="2">
    <source>
        <dbReference type="EMBL" id="GAH29177.1"/>
    </source>
</evidence>
<feature type="transmembrane region" description="Helical" evidence="1">
    <location>
        <begin position="6"/>
        <end position="23"/>
    </location>
</feature>
<dbReference type="EMBL" id="BARU01002518">
    <property type="protein sequence ID" value="GAH29177.1"/>
    <property type="molecule type" value="Genomic_DNA"/>
</dbReference>
<organism evidence="2">
    <name type="scientific">marine sediment metagenome</name>
    <dbReference type="NCBI Taxonomy" id="412755"/>
    <lineage>
        <taxon>unclassified sequences</taxon>
        <taxon>metagenomes</taxon>
        <taxon>ecological metagenomes</taxon>
    </lineage>
</organism>
<protein>
    <recommendedName>
        <fullName evidence="3">YvrJ family protein</fullName>
    </recommendedName>
</protein>
<keyword evidence="1" id="KW-1133">Transmembrane helix</keyword>
<keyword evidence="1" id="KW-0472">Membrane</keyword>
<comment type="caution">
    <text evidence="2">The sequence shown here is derived from an EMBL/GenBank/DDBJ whole genome shotgun (WGS) entry which is preliminary data.</text>
</comment>
<sequence>MDQWVEVLSNVGFPIFVALYFMFRVEKKIDRLIEVVERGLARLN</sequence>
<proteinExistence type="predicted"/>
<dbReference type="InterPro" id="IPR024419">
    <property type="entry name" value="YvrJ"/>
</dbReference>
<accession>X1E9A7</accession>
<gene>
    <name evidence="2" type="ORF">S03H2_05907</name>
</gene>
<keyword evidence="1" id="KW-0812">Transmembrane</keyword>
<evidence type="ECO:0008006" key="3">
    <source>
        <dbReference type="Google" id="ProtNLM"/>
    </source>
</evidence>
<evidence type="ECO:0000256" key="1">
    <source>
        <dbReference type="SAM" id="Phobius"/>
    </source>
</evidence>
<dbReference type="Pfam" id="PF12841">
    <property type="entry name" value="YvrJ"/>
    <property type="match status" value="1"/>
</dbReference>